<reference evidence="2 3" key="1">
    <citation type="submission" date="2024-11" db="EMBL/GenBank/DDBJ databases">
        <title>Chromosome-level genome assembly of Eucalyptus globulus Labill. provides insights into its genome evolution.</title>
        <authorList>
            <person name="Li X."/>
        </authorList>
    </citation>
    <scope>NUCLEOTIDE SEQUENCE [LARGE SCALE GENOMIC DNA]</scope>
    <source>
        <strain evidence="2">CL2024</strain>
        <tissue evidence="2">Fresh tender leaves</tissue>
    </source>
</reference>
<accession>A0ABD3K1E6</accession>
<evidence type="ECO:0000256" key="1">
    <source>
        <dbReference type="SAM" id="MobiDB-lite"/>
    </source>
</evidence>
<gene>
    <name evidence="2" type="ORF">ACJRO7_029325</name>
</gene>
<evidence type="ECO:0000313" key="2">
    <source>
        <dbReference type="EMBL" id="KAL3732657.1"/>
    </source>
</evidence>
<feature type="compositionally biased region" description="Basic and acidic residues" evidence="1">
    <location>
        <begin position="155"/>
        <end position="169"/>
    </location>
</feature>
<evidence type="ECO:0000313" key="3">
    <source>
        <dbReference type="Proteomes" id="UP001634007"/>
    </source>
</evidence>
<feature type="region of interest" description="Disordered" evidence="1">
    <location>
        <begin position="143"/>
        <end position="169"/>
    </location>
</feature>
<protein>
    <submittedName>
        <fullName evidence="2">Uncharacterized protein</fullName>
    </submittedName>
</protein>
<dbReference type="EMBL" id="JBJKBG010000007">
    <property type="protein sequence ID" value="KAL3732657.1"/>
    <property type="molecule type" value="Genomic_DNA"/>
</dbReference>
<proteinExistence type="predicted"/>
<dbReference type="Proteomes" id="UP001634007">
    <property type="component" value="Unassembled WGS sequence"/>
</dbReference>
<dbReference type="AlphaFoldDB" id="A0ABD3K1E6"/>
<feature type="compositionally biased region" description="Basic and acidic residues" evidence="1">
    <location>
        <begin position="74"/>
        <end position="88"/>
    </location>
</feature>
<feature type="region of interest" description="Disordered" evidence="1">
    <location>
        <begin position="74"/>
        <end position="108"/>
    </location>
</feature>
<sequence length="169" mass="18760">MREKRNYLDVGEEGGDSTKEVGQVIGGIVMRAELEINRPVGVRQSGANIPDLETEGGRGSLPITLLFVVEEREGRQRREERERVRDGRVGAGTGARGAARWFTGRKEGGQREREVARWRAERKRGRSHADRLLIVVSPVSSGSLVARGGSPIGKSEGKEREFIGERELW</sequence>
<organism evidence="2 3">
    <name type="scientific">Eucalyptus globulus</name>
    <name type="common">Tasmanian blue gum</name>
    <dbReference type="NCBI Taxonomy" id="34317"/>
    <lineage>
        <taxon>Eukaryota</taxon>
        <taxon>Viridiplantae</taxon>
        <taxon>Streptophyta</taxon>
        <taxon>Embryophyta</taxon>
        <taxon>Tracheophyta</taxon>
        <taxon>Spermatophyta</taxon>
        <taxon>Magnoliopsida</taxon>
        <taxon>eudicotyledons</taxon>
        <taxon>Gunneridae</taxon>
        <taxon>Pentapetalae</taxon>
        <taxon>rosids</taxon>
        <taxon>malvids</taxon>
        <taxon>Myrtales</taxon>
        <taxon>Myrtaceae</taxon>
        <taxon>Myrtoideae</taxon>
        <taxon>Eucalypteae</taxon>
        <taxon>Eucalyptus</taxon>
    </lineage>
</organism>
<comment type="caution">
    <text evidence="2">The sequence shown here is derived from an EMBL/GenBank/DDBJ whole genome shotgun (WGS) entry which is preliminary data.</text>
</comment>
<name>A0ABD3K1E6_EUCGL</name>
<keyword evidence="3" id="KW-1185">Reference proteome</keyword>